<dbReference type="Pfam" id="PF00015">
    <property type="entry name" value="MCPsignal"/>
    <property type="match status" value="1"/>
</dbReference>
<dbReference type="CDD" id="cd11386">
    <property type="entry name" value="MCP_signal"/>
    <property type="match status" value="1"/>
</dbReference>
<dbReference type="RefSeq" id="WP_194116724.1">
    <property type="nucleotide sequence ID" value="NZ_JADFUA010000007.1"/>
</dbReference>
<comment type="similarity">
    <text evidence="3">Belongs to the methyl-accepting chemotaxis (MCP) protein family.</text>
</comment>
<evidence type="ECO:0000313" key="9">
    <source>
        <dbReference type="Proteomes" id="UP000604481"/>
    </source>
</evidence>
<feature type="transmembrane region" description="Helical" evidence="5">
    <location>
        <begin position="20"/>
        <end position="37"/>
    </location>
</feature>
<proteinExistence type="inferred from homology"/>
<evidence type="ECO:0000313" key="8">
    <source>
        <dbReference type="EMBL" id="MBE9610207.1"/>
    </source>
</evidence>
<dbReference type="GO" id="GO:0016020">
    <property type="term" value="C:membrane"/>
    <property type="evidence" value="ECO:0007669"/>
    <property type="project" value="UniProtKB-SubCell"/>
</dbReference>
<evidence type="ECO:0000256" key="1">
    <source>
        <dbReference type="ARBA" id="ARBA00004370"/>
    </source>
</evidence>
<evidence type="ECO:0000256" key="5">
    <source>
        <dbReference type="SAM" id="Phobius"/>
    </source>
</evidence>
<comment type="caution">
    <text evidence="8">The sequence shown here is derived from an EMBL/GenBank/DDBJ whole genome shotgun (WGS) entry which is preliminary data.</text>
</comment>
<keyword evidence="2 4" id="KW-0807">Transducer</keyword>
<dbReference type="InterPro" id="IPR003660">
    <property type="entry name" value="HAMP_dom"/>
</dbReference>
<reference evidence="8 9" key="1">
    <citation type="submission" date="2020-10" db="EMBL/GenBank/DDBJ databases">
        <title>The genome sequence of Chitinilyticum litopenaei 4Y14.</title>
        <authorList>
            <person name="Liu Y."/>
        </authorList>
    </citation>
    <scope>NUCLEOTIDE SEQUENCE [LARGE SCALE GENOMIC DNA]</scope>
    <source>
        <strain evidence="8 9">4Y14</strain>
    </source>
</reference>
<evidence type="ECO:0000256" key="4">
    <source>
        <dbReference type="PROSITE-ProRule" id="PRU00284"/>
    </source>
</evidence>
<dbReference type="AlphaFoldDB" id="A0A8J7K2L7"/>
<evidence type="ECO:0000259" key="6">
    <source>
        <dbReference type="PROSITE" id="PS50111"/>
    </source>
</evidence>
<dbReference type="PROSITE" id="PS50885">
    <property type="entry name" value="HAMP"/>
    <property type="match status" value="1"/>
</dbReference>
<feature type="transmembrane region" description="Helical" evidence="5">
    <location>
        <begin position="322"/>
        <end position="346"/>
    </location>
</feature>
<dbReference type="Gene3D" id="1.10.287.950">
    <property type="entry name" value="Methyl-accepting chemotaxis protein"/>
    <property type="match status" value="1"/>
</dbReference>
<dbReference type="PROSITE" id="PS50111">
    <property type="entry name" value="CHEMOTAXIS_TRANSDUC_2"/>
    <property type="match status" value="1"/>
</dbReference>
<dbReference type="GO" id="GO:0004888">
    <property type="term" value="F:transmembrane signaling receptor activity"/>
    <property type="evidence" value="ECO:0007669"/>
    <property type="project" value="InterPro"/>
</dbReference>
<name>A0A8J7K2L7_9NEIS</name>
<dbReference type="SMART" id="SM00304">
    <property type="entry name" value="HAMP"/>
    <property type="match status" value="1"/>
</dbReference>
<keyword evidence="5" id="KW-0472">Membrane</keyword>
<dbReference type="PANTHER" id="PTHR32089">
    <property type="entry name" value="METHYL-ACCEPTING CHEMOTAXIS PROTEIN MCPB"/>
    <property type="match status" value="1"/>
</dbReference>
<keyword evidence="5" id="KW-1133">Transmembrane helix</keyword>
<evidence type="ECO:0000256" key="3">
    <source>
        <dbReference type="ARBA" id="ARBA00029447"/>
    </source>
</evidence>
<feature type="domain" description="Methyl-accepting transducer" evidence="6">
    <location>
        <begin position="401"/>
        <end position="637"/>
    </location>
</feature>
<dbReference type="FunFam" id="1.10.287.950:FF:000001">
    <property type="entry name" value="Methyl-accepting chemotaxis sensory transducer"/>
    <property type="match status" value="1"/>
</dbReference>
<sequence length="676" mass="73121">MHALFAPALRLLQVFRFPQKFLLIALIMLIPLGYVLTGQLRSYQQTIHLVDRELAGLELAVLTQQIIDQSQRHRGLTTSFLQGKQDFAGAISDTQTKLTALLQEFDALQTKHQEQAPVGTRWDSLRAGIEAQLKQWQSRKPADNFRLHTELIASELVFANDVAQLSTLSLDPEEETYYLQELYFNTLLPLTEISGQARGAGSRIATAGTASQADQVQMHALAAQMRFLAARLEENLARAIAGQGNRAEQRQEDASRLAAAIRLQADAIDSAFASETPQIDAGTYFASVSTLIGQQGHFMSSISDTIRSSLLPRKAELEQARWMALGISLVLVLLAAYGFTAIYLSISGVVRQLQQGSAAMAAGDLSQRLSLSGRDELRLVGDSFNQMADSLTGLIREIRTTSQHVEQSAGQLDSNASEIVSASQQQANASSSMAAAIEQITVSIANVADHASESSQQAKLADAEVRRGEDIMQAVLHEISELAQNIDTLGQRIDTMQAHSTEIGRIVQTIREIADQTNLLALNAAIEAARAGEQGRGFAVVADEVRKLAERTASATQDISKLVGSIQTDTAAAAAGMQDARSEMQRGSTRVGEATQALVVIRHSAGKEREAAAEIDHAMAEQRQASQTVAQSVEQIAGMASNNAQSAEQNAALAQRVRKAARELVQLVEHFRLAGN</sequence>
<dbReference type="GO" id="GO:0006935">
    <property type="term" value="P:chemotaxis"/>
    <property type="evidence" value="ECO:0007669"/>
    <property type="project" value="InterPro"/>
</dbReference>
<dbReference type="InterPro" id="IPR004090">
    <property type="entry name" value="Chemotax_Me-accpt_rcpt"/>
</dbReference>
<keyword evidence="5" id="KW-0812">Transmembrane</keyword>
<dbReference type="PRINTS" id="PR00260">
    <property type="entry name" value="CHEMTRNSDUCR"/>
</dbReference>
<gene>
    <name evidence="8" type="ORF">INR99_12725</name>
</gene>
<evidence type="ECO:0000256" key="2">
    <source>
        <dbReference type="ARBA" id="ARBA00023224"/>
    </source>
</evidence>
<feature type="domain" description="HAMP" evidence="7">
    <location>
        <begin position="344"/>
        <end position="396"/>
    </location>
</feature>
<dbReference type="Proteomes" id="UP000604481">
    <property type="component" value="Unassembled WGS sequence"/>
</dbReference>
<protein>
    <submittedName>
        <fullName evidence="8">Methyl-accepting chemotaxis protein</fullName>
    </submittedName>
</protein>
<dbReference type="SMART" id="SM00283">
    <property type="entry name" value="MA"/>
    <property type="match status" value="1"/>
</dbReference>
<organism evidence="8 9">
    <name type="scientific">Chitinilyticum piscinae</name>
    <dbReference type="NCBI Taxonomy" id="2866724"/>
    <lineage>
        <taxon>Bacteria</taxon>
        <taxon>Pseudomonadati</taxon>
        <taxon>Pseudomonadota</taxon>
        <taxon>Betaproteobacteria</taxon>
        <taxon>Neisseriales</taxon>
        <taxon>Chitinibacteraceae</taxon>
        <taxon>Chitinilyticum</taxon>
    </lineage>
</organism>
<dbReference type="PANTHER" id="PTHR32089:SF112">
    <property type="entry name" value="LYSOZYME-LIKE PROTEIN-RELATED"/>
    <property type="match status" value="1"/>
</dbReference>
<dbReference type="SUPFAM" id="SSF58104">
    <property type="entry name" value="Methyl-accepting chemotaxis protein (MCP) signaling domain"/>
    <property type="match status" value="1"/>
</dbReference>
<dbReference type="GO" id="GO:0007165">
    <property type="term" value="P:signal transduction"/>
    <property type="evidence" value="ECO:0007669"/>
    <property type="project" value="UniProtKB-KW"/>
</dbReference>
<accession>A0A8J7K2L7</accession>
<dbReference type="InterPro" id="IPR004089">
    <property type="entry name" value="MCPsignal_dom"/>
</dbReference>
<keyword evidence="9" id="KW-1185">Reference proteome</keyword>
<dbReference type="EMBL" id="JADFUA010000007">
    <property type="protein sequence ID" value="MBE9610207.1"/>
    <property type="molecule type" value="Genomic_DNA"/>
</dbReference>
<evidence type="ECO:0000259" key="7">
    <source>
        <dbReference type="PROSITE" id="PS50885"/>
    </source>
</evidence>
<dbReference type="Pfam" id="PF00672">
    <property type="entry name" value="HAMP"/>
    <property type="match status" value="1"/>
</dbReference>
<dbReference type="CDD" id="cd06225">
    <property type="entry name" value="HAMP"/>
    <property type="match status" value="1"/>
</dbReference>
<comment type="subcellular location">
    <subcellularLocation>
        <location evidence="1">Membrane</location>
    </subcellularLocation>
</comment>